<proteinExistence type="predicted"/>
<accession>A0ABW5BM48</accession>
<keyword evidence="1" id="KW-0812">Transmembrane</keyword>
<name>A0ABW5BM48_9PROT</name>
<feature type="transmembrane region" description="Helical" evidence="1">
    <location>
        <begin position="53"/>
        <end position="79"/>
    </location>
</feature>
<reference evidence="3" key="1">
    <citation type="journal article" date="2019" name="Int. J. Syst. Evol. Microbiol.">
        <title>The Global Catalogue of Microorganisms (GCM) 10K type strain sequencing project: providing services to taxonomists for standard genome sequencing and annotation.</title>
        <authorList>
            <consortium name="The Broad Institute Genomics Platform"/>
            <consortium name="The Broad Institute Genome Sequencing Center for Infectious Disease"/>
            <person name="Wu L."/>
            <person name="Ma J."/>
        </authorList>
    </citation>
    <scope>NUCLEOTIDE SEQUENCE [LARGE SCALE GENOMIC DNA]</scope>
    <source>
        <strain evidence="3">CGMCC 4.7192</strain>
    </source>
</reference>
<dbReference type="RefSeq" id="WP_380251138.1">
    <property type="nucleotide sequence ID" value="NZ_JBHUII010000004.1"/>
</dbReference>
<dbReference type="Proteomes" id="UP001597294">
    <property type="component" value="Unassembled WGS sequence"/>
</dbReference>
<keyword evidence="1" id="KW-0472">Membrane</keyword>
<keyword evidence="1" id="KW-1133">Transmembrane helix</keyword>
<evidence type="ECO:0000313" key="2">
    <source>
        <dbReference type="EMBL" id="MFD2205990.1"/>
    </source>
</evidence>
<protein>
    <submittedName>
        <fullName evidence="2">Uncharacterized protein</fullName>
    </submittedName>
</protein>
<feature type="transmembrane region" description="Helical" evidence="1">
    <location>
        <begin position="22"/>
        <end position="41"/>
    </location>
</feature>
<comment type="caution">
    <text evidence="2">The sequence shown here is derived from an EMBL/GenBank/DDBJ whole genome shotgun (WGS) entry which is preliminary data.</text>
</comment>
<organism evidence="2 3">
    <name type="scientific">Kiloniella antarctica</name>
    <dbReference type="NCBI Taxonomy" id="1550907"/>
    <lineage>
        <taxon>Bacteria</taxon>
        <taxon>Pseudomonadati</taxon>
        <taxon>Pseudomonadota</taxon>
        <taxon>Alphaproteobacteria</taxon>
        <taxon>Rhodospirillales</taxon>
        <taxon>Kiloniellaceae</taxon>
        <taxon>Kiloniella</taxon>
    </lineage>
</organism>
<gene>
    <name evidence="2" type="ORF">ACFSKO_10220</name>
</gene>
<evidence type="ECO:0000313" key="3">
    <source>
        <dbReference type="Proteomes" id="UP001597294"/>
    </source>
</evidence>
<evidence type="ECO:0000256" key="1">
    <source>
        <dbReference type="SAM" id="Phobius"/>
    </source>
</evidence>
<dbReference type="EMBL" id="JBHUII010000004">
    <property type="protein sequence ID" value="MFD2205990.1"/>
    <property type="molecule type" value="Genomic_DNA"/>
</dbReference>
<sequence>MNESPINEPTLKPNEDRSASKTVLIFGVFLIISGIVLYFFAMSGPPSGVAMNGIFWGLLALFGWALIGLGLIIFCWLIIRRIIKNCYG</sequence>
<keyword evidence="3" id="KW-1185">Reference proteome</keyword>